<name>A0A1B9N9S3_9MICO</name>
<organism evidence="1 2">
    <name type="scientific">Microbacterium sediminis</name>
    <dbReference type="NCBI Taxonomy" id="904291"/>
    <lineage>
        <taxon>Bacteria</taxon>
        <taxon>Bacillati</taxon>
        <taxon>Actinomycetota</taxon>
        <taxon>Actinomycetes</taxon>
        <taxon>Micrococcales</taxon>
        <taxon>Microbacteriaceae</taxon>
        <taxon>Microbacterium</taxon>
    </lineage>
</organism>
<dbReference type="Proteomes" id="UP000093355">
    <property type="component" value="Unassembled WGS sequence"/>
</dbReference>
<dbReference type="STRING" id="904291.A7J15_08660"/>
<evidence type="ECO:0000313" key="1">
    <source>
        <dbReference type="EMBL" id="OCG73345.1"/>
    </source>
</evidence>
<dbReference type="EMBL" id="LXMD01000025">
    <property type="protein sequence ID" value="OCG73345.1"/>
    <property type="molecule type" value="Genomic_DNA"/>
</dbReference>
<dbReference type="RefSeq" id="WP_067026981.1">
    <property type="nucleotide sequence ID" value="NZ_CP038256.1"/>
</dbReference>
<comment type="caution">
    <text evidence="1">The sequence shown here is derived from an EMBL/GenBank/DDBJ whole genome shotgun (WGS) entry which is preliminary data.</text>
</comment>
<gene>
    <name evidence="1" type="ORF">A7J15_08660</name>
</gene>
<keyword evidence="2" id="KW-1185">Reference proteome</keyword>
<accession>A0A1B9N9S3</accession>
<sequence>MGDVWGTAVPNWITAITAVAALVLATIGALAAWRSLQQQIADSQAAREREIASQARTVTAQWVTRQRAGEDGRTWTEWGLRVINHGTTTVFDVRADVEVDGRAEDLPALHTLHPGDLFVQRVKHADGIAYAVKRMKDDVTRVQPIQSPSWRVHRITFEAEGDTLTWAPREKPARNGAAGFSG</sequence>
<protein>
    <submittedName>
        <fullName evidence="1">Uncharacterized protein</fullName>
    </submittedName>
</protein>
<dbReference type="AlphaFoldDB" id="A0A1B9N9S3"/>
<evidence type="ECO:0000313" key="2">
    <source>
        <dbReference type="Proteomes" id="UP000093355"/>
    </source>
</evidence>
<proteinExistence type="predicted"/>
<reference evidence="1 2" key="1">
    <citation type="submission" date="2016-05" db="EMBL/GenBank/DDBJ databases">
        <authorList>
            <person name="Lavstsen T."/>
            <person name="Jespersen J.S."/>
        </authorList>
    </citation>
    <scope>NUCLEOTIDE SEQUENCE [LARGE SCALE GENOMIC DNA]</scope>
    <source>
        <strain evidence="1 2">YLB-01</strain>
    </source>
</reference>